<keyword evidence="2" id="KW-0963">Cytoplasm</keyword>
<dbReference type="Proteomes" id="UP001235939">
    <property type="component" value="Chromosome 22"/>
</dbReference>
<keyword evidence="7" id="KW-1185">Reference proteome</keyword>
<evidence type="ECO:0000256" key="3">
    <source>
        <dbReference type="ARBA" id="ARBA00023212"/>
    </source>
</evidence>
<evidence type="ECO:0000256" key="4">
    <source>
        <dbReference type="ARBA" id="ARBA00034706"/>
    </source>
</evidence>
<dbReference type="SUPFAM" id="SSF51161">
    <property type="entry name" value="Trimeric LpxA-like enzymes"/>
    <property type="match status" value="1"/>
</dbReference>
<accession>A0ABY6LS21</accession>
<dbReference type="InterPro" id="IPR047125">
    <property type="entry name" value="DCTN5"/>
</dbReference>
<evidence type="ECO:0000313" key="7">
    <source>
        <dbReference type="Proteomes" id="UP001235939"/>
    </source>
</evidence>
<proteinExistence type="inferred from homology"/>
<gene>
    <name evidence="6" type="ORF">LAZ67_22000280</name>
</gene>
<sequence>MLNHSDGDGSTRKNCVIGKRCILKDCCMIADNTVLPAETVVAPFSIFSGYPGLHTGELPECTKDLMIEYTNQYYQHFIPKPT</sequence>
<dbReference type="InterPro" id="IPR011004">
    <property type="entry name" value="Trimer_LpxA-like_sf"/>
</dbReference>
<comment type="subcellular location">
    <subcellularLocation>
        <location evidence="1">Cytoplasm</location>
        <location evidence="1">Cytoskeleton</location>
    </subcellularLocation>
</comment>
<name>A0ABY6LS21_9ARAC</name>
<evidence type="ECO:0000256" key="5">
    <source>
        <dbReference type="ARBA" id="ARBA00034865"/>
    </source>
</evidence>
<evidence type="ECO:0000256" key="2">
    <source>
        <dbReference type="ARBA" id="ARBA00022490"/>
    </source>
</evidence>
<dbReference type="PANTHER" id="PTHR46126:SF1">
    <property type="entry name" value="DYNACTIN SUBUNIT 5"/>
    <property type="match status" value="1"/>
</dbReference>
<reference evidence="6 7" key="1">
    <citation type="submission" date="2022-03" db="EMBL/GenBank/DDBJ databases">
        <title>A chromosomal length assembly of Cordylochernes scorpioides.</title>
        <authorList>
            <person name="Zeh D."/>
            <person name="Zeh J."/>
        </authorList>
    </citation>
    <scope>NUCLEOTIDE SEQUENCE [LARGE SCALE GENOMIC DNA]</scope>
    <source>
        <strain evidence="6">IN4F17</strain>
        <tissue evidence="6">Whole Body</tissue>
    </source>
</reference>
<dbReference type="PANTHER" id="PTHR46126">
    <property type="entry name" value="DYNACTIN SUBUNIT 5"/>
    <property type="match status" value="1"/>
</dbReference>
<dbReference type="Gene3D" id="2.160.10.10">
    <property type="entry name" value="Hexapeptide repeat proteins"/>
    <property type="match status" value="1"/>
</dbReference>
<dbReference type="Pfam" id="PF21711">
    <property type="entry name" value="DCTN5"/>
    <property type="match status" value="1"/>
</dbReference>
<comment type="similarity">
    <text evidence="4">Belongs to the dynactin subunits 5/6 family. Dynactin subunit 5 subfamily.</text>
</comment>
<dbReference type="EMBL" id="CP092884">
    <property type="protein sequence ID" value="UYV82633.1"/>
    <property type="molecule type" value="Genomic_DNA"/>
</dbReference>
<protein>
    <recommendedName>
        <fullName evidence="5">Dynactin subunit 5</fullName>
    </recommendedName>
</protein>
<evidence type="ECO:0000313" key="6">
    <source>
        <dbReference type="EMBL" id="UYV82633.1"/>
    </source>
</evidence>
<keyword evidence="3" id="KW-0206">Cytoskeleton</keyword>
<evidence type="ECO:0000256" key="1">
    <source>
        <dbReference type="ARBA" id="ARBA00004245"/>
    </source>
</evidence>
<organism evidence="6 7">
    <name type="scientific">Cordylochernes scorpioides</name>
    <dbReference type="NCBI Taxonomy" id="51811"/>
    <lineage>
        <taxon>Eukaryota</taxon>
        <taxon>Metazoa</taxon>
        <taxon>Ecdysozoa</taxon>
        <taxon>Arthropoda</taxon>
        <taxon>Chelicerata</taxon>
        <taxon>Arachnida</taxon>
        <taxon>Pseudoscorpiones</taxon>
        <taxon>Cheliferoidea</taxon>
        <taxon>Chernetidae</taxon>
        <taxon>Cordylochernes</taxon>
    </lineage>
</organism>